<evidence type="ECO:0000256" key="1">
    <source>
        <dbReference type="SAM" id="MobiDB-lite"/>
    </source>
</evidence>
<reference evidence="4 5" key="1">
    <citation type="journal article" date="2012" name="Eukaryot. Cell">
        <title>Draft genome sequence of CBS 2479, the standard type strain of Trichosporon asahii.</title>
        <authorList>
            <person name="Yang R.Y."/>
            <person name="Li H.T."/>
            <person name="Zhu H."/>
            <person name="Zhou G.P."/>
            <person name="Wang M."/>
            <person name="Wang L."/>
        </authorList>
    </citation>
    <scope>NUCLEOTIDE SEQUENCE [LARGE SCALE GENOMIC DNA]</scope>
    <source>
        <strain evidence="5">ATCC 90039 / CBS 2479 / JCM 2466 / KCTC 7840 / NCYC 2677 / UAMH 7654</strain>
    </source>
</reference>
<dbReference type="SUPFAM" id="SSF53955">
    <property type="entry name" value="Lysozyme-like"/>
    <property type="match status" value="1"/>
</dbReference>
<dbReference type="Gene3D" id="1.10.530.10">
    <property type="match status" value="1"/>
</dbReference>
<dbReference type="EMBL" id="ALBS01000290">
    <property type="protein sequence ID" value="EJT46484.1"/>
    <property type="molecule type" value="Genomic_DNA"/>
</dbReference>
<gene>
    <name evidence="4" type="ORF">A1Q1_04916</name>
</gene>
<evidence type="ECO:0000313" key="4">
    <source>
        <dbReference type="EMBL" id="EJT46484.1"/>
    </source>
</evidence>
<dbReference type="OrthoDB" id="2537480at2759"/>
<dbReference type="HOGENOM" id="CLU_750457_0_0_1"/>
<feature type="compositionally biased region" description="Polar residues" evidence="1">
    <location>
        <begin position="170"/>
        <end position="179"/>
    </location>
</feature>
<accession>J6EPY3</accession>
<dbReference type="InterPro" id="IPR008258">
    <property type="entry name" value="Transglycosylase_SLT_dom_1"/>
</dbReference>
<name>J6EPY3_TRIAS</name>
<feature type="compositionally biased region" description="Basic residues" evidence="1">
    <location>
        <begin position="29"/>
        <end position="40"/>
    </location>
</feature>
<dbReference type="VEuPathDB" id="FungiDB:A1Q1_04916"/>
<feature type="signal peptide" evidence="2">
    <location>
        <begin position="1"/>
        <end position="19"/>
    </location>
</feature>
<dbReference type="AlphaFoldDB" id="J6EPY3"/>
<feature type="domain" description="Transglycosylase SLT" evidence="3">
    <location>
        <begin position="229"/>
        <end position="327"/>
    </location>
</feature>
<feature type="compositionally biased region" description="Basic residues" evidence="1">
    <location>
        <begin position="51"/>
        <end position="65"/>
    </location>
</feature>
<evidence type="ECO:0000313" key="5">
    <source>
        <dbReference type="Proteomes" id="UP000002748"/>
    </source>
</evidence>
<feature type="compositionally biased region" description="Low complexity" evidence="1">
    <location>
        <begin position="138"/>
        <end position="152"/>
    </location>
</feature>
<evidence type="ECO:0000256" key="2">
    <source>
        <dbReference type="SAM" id="SignalP"/>
    </source>
</evidence>
<dbReference type="GeneID" id="25988428"/>
<feature type="region of interest" description="Disordered" evidence="1">
    <location>
        <begin position="24"/>
        <end position="179"/>
    </location>
</feature>
<dbReference type="RefSeq" id="XP_014177198.1">
    <property type="nucleotide sequence ID" value="XM_014321723.1"/>
</dbReference>
<organism evidence="4 5">
    <name type="scientific">Trichosporon asahii var. asahii (strain ATCC 90039 / CBS 2479 / JCM 2466 / KCTC 7840 / NBRC 103889/ NCYC 2677 / UAMH 7654)</name>
    <name type="common">Yeast</name>
    <dbReference type="NCBI Taxonomy" id="1186058"/>
    <lineage>
        <taxon>Eukaryota</taxon>
        <taxon>Fungi</taxon>
        <taxon>Dikarya</taxon>
        <taxon>Basidiomycota</taxon>
        <taxon>Agaricomycotina</taxon>
        <taxon>Tremellomycetes</taxon>
        <taxon>Trichosporonales</taxon>
        <taxon>Trichosporonaceae</taxon>
        <taxon>Trichosporon</taxon>
    </lineage>
</organism>
<dbReference type="CDD" id="cd00254">
    <property type="entry name" value="LT-like"/>
    <property type="match status" value="1"/>
</dbReference>
<feature type="chain" id="PRO_5003787883" description="Transglycosylase SLT domain-containing protein" evidence="2">
    <location>
        <begin position="20"/>
        <end position="369"/>
    </location>
</feature>
<proteinExistence type="predicted"/>
<evidence type="ECO:0000259" key="3">
    <source>
        <dbReference type="Pfam" id="PF01464"/>
    </source>
</evidence>
<comment type="caution">
    <text evidence="4">The sequence shown here is derived from an EMBL/GenBank/DDBJ whole genome shotgun (WGS) entry which is preliminary data.</text>
</comment>
<dbReference type="InterPro" id="IPR023346">
    <property type="entry name" value="Lysozyme-like_dom_sf"/>
</dbReference>
<dbReference type="Pfam" id="PF01464">
    <property type="entry name" value="SLT"/>
    <property type="match status" value="1"/>
</dbReference>
<sequence>MVALNVFALAAILPAMVLASSAGPQTHNSVHRRHHTKAKAARALAGERNTTKARKRNLHRKRKCRPAPGSEAPAVEGQTQEWSEQSGGEQQPAEQQGSEQQGSEQQWSEQPAESTEGSADVAGSANFGSEFHAEATSDESTTTSTGSAQQSTGGDGNLRIGRTLSGPCGSINTNEGSPNGDQWWLNCGISLDDHDAAWNPPYMGLEDIVYQDFNHGDWAGCEAFAWAFNDPECNLGINPAILAAIARQESSCNPNIRGKNGEYGLMQVMPFNCMDESVCMDVWQNVRNGANVFKTYLDQSGGNVLLALGKYNGWKEHLTYNQATQAARDGNCWAQNNLDYLHQMLNGFVVGRNAYTADFPTMFKNYNCQ</sequence>
<dbReference type="Proteomes" id="UP000002748">
    <property type="component" value="Unassembled WGS sequence"/>
</dbReference>
<protein>
    <recommendedName>
        <fullName evidence="3">Transglycosylase SLT domain-containing protein</fullName>
    </recommendedName>
</protein>
<keyword evidence="2" id="KW-0732">Signal</keyword>
<dbReference type="KEGG" id="tasa:A1Q1_04916"/>
<feature type="compositionally biased region" description="Low complexity" evidence="1">
    <location>
        <begin position="76"/>
        <end position="110"/>
    </location>
</feature>